<feature type="compositionally biased region" description="Polar residues" evidence="1">
    <location>
        <begin position="228"/>
        <end position="239"/>
    </location>
</feature>
<comment type="caution">
    <text evidence="2">The sequence shown here is derived from an EMBL/GenBank/DDBJ whole genome shotgun (WGS) entry which is preliminary data.</text>
</comment>
<organism evidence="2 3">
    <name type="scientific">Dryococelus australis</name>
    <dbReference type="NCBI Taxonomy" id="614101"/>
    <lineage>
        <taxon>Eukaryota</taxon>
        <taxon>Metazoa</taxon>
        <taxon>Ecdysozoa</taxon>
        <taxon>Arthropoda</taxon>
        <taxon>Hexapoda</taxon>
        <taxon>Insecta</taxon>
        <taxon>Pterygota</taxon>
        <taxon>Neoptera</taxon>
        <taxon>Polyneoptera</taxon>
        <taxon>Phasmatodea</taxon>
        <taxon>Verophasmatodea</taxon>
        <taxon>Anareolatae</taxon>
        <taxon>Phasmatidae</taxon>
        <taxon>Eurycanthinae</taxon>
        <taxon>Dryococelus</taxon>
    </lineage>
</organism>
<name>A0ABQ9HVK0_9NEOP</name>
<sequence>MVRQTSGPEGTNDIKSSSSTNPASACITTMIASMSGGNMRHAWPSPALAPFAGPTPGVIISLATTVTSQKHWRLLLPPIFKGSLGPYTNRTMPNRMWHASPEASLMTTISHCFLGLRIHLISLLSKTCGPWLDDDWPAAGHPWIQWLNFGHTSKQRVGEPPPPPTQRDNQSLLLSMPPILVLLGVAILMVIRVEKGDPFALKYTRSYQECQPFKNKNTLHERGCPQEHAQTSVPSNSAVGSPARLTRGRGGGGGGVKWRRSRGDGSYHHSHSKPILNPAERGASEKRMTRPKFSLNEYDFPASHEQILGSPSLRGQRRGRGAFMCSPGGHPVLYGQWNPNFAKSCICEALFVPGSHAIFGNVVTGVYSNCSAAFLGRKKEKKNGSIIPNSLTPDNTVACPLRRVSNAGLSPPDRIDLLLMDLSGGGWETGNVLPPLPTPKNSSQSKKAIVLALVIPICQNQCYFTHKHQHSTVVEMYQALNQPTILSFTFKSFGSRISNGCMSKQILMELHTSIAIVIVIYHKTNCWLRKLNIILLQ</sequence>
<reference evidence="2 3" key="1">
    <citation type="submission" date="2023-02" db="EMBL/GenBank/DDBJ databases">
        <title>LHISI_Scaffold_Assembly.</title>
        <authorList>
            <person name="Stuart O.P."/>
            <person name="Cleave R."/>
            <person name="Magrath M.J.L."/>
            <person name="Mikheyev A.S."/>
        </authorList>
    </citation>
    <scope>NUCLEOTIDE SEQUENCE [LARGE SCALE GENOMIC DNA]</scope>
    <source>
        <strain evidence="2">Daus_M_001</strain>
        <tissue evidence="2">Leg muscle</tissue>
    </source>
</reference>
<evidence type="ECO:0000256" key="1">
    <source>
        <dbReference type="SAM" id="MobiDB-lite"/>
    </source>
</evidence>
<keyword evidence="3" id="KW-1185">Reference proteome</keyword>
<protein>
    <submittedName>
        <fullName evidence="2">Uncharacterized protein</fullName>
    </submittedName>
</protein>
<evidence type="ECO:0000313" key="3">
    <source>
        <dbReference type="Proteomes" id="UP001159363"/>
    </source>
</evidence>
<dbReference type="EMBL" id="JARBHB010000003">
    <property type="protein sequence ID" value="KAJ8888406.1"/>
    <property type="molecule type" value="Genomic_DNA"/>
</dbReference>
<dbReference type="Proteomes" id="UP001159363">
    <property type="component" value="Chromosome 3"/>
</dbReference>
<accession>A0ABQ9HVK0</accession>
<feature type="region of interest" description="Disordered" evidence="1">
    <location>
        <begin position="1"/>
        <end position="22"/>
    </location>
</feature>
<gene>
    <name evidence="2" type="ORF">PR048_007896</name>
</gene>
<evidence type="ECO:0000313" key="2">
    <source>
        <dbReference type="EMBL" id="KAJ8888406.1"/>
    </source>
</evidence>
<feature type="region of interest" description="Disordered" evidence="1">
    <location>
        <begin position="224"/>
        <end position="286"/>
    </location>
</feature>
<proteinExistence type="predicted"/>